<proteinExistence type="predicted"/>
<accession>A0AA40F128</accession>
<evidence type="ECO:0000313" key="2">
    <source>
        <dbReference type="EMBL" id="KAK0749017.1"/>
    </source>
</evidence>
<evidence type="ECO:0000256" key="1">
    <source>
        <dbReference type="SAM" id="Coils"/>
    </source>
</evidence>
<evidence type="ECO:0000313" key="3">
    <source>
        <dbReference type="Proteomes" id="UP001172155"/>
    </source>
</evidence>
<keyword evidence="1" id="KW-0175">Coiled coil</keyword>
<feature type="coiled-coil region" evidence="1">
    <location>
        <begin position="140"/>
        <end position="167"/>
    </location>
</feature>
<organism evidence="2 3">
    <name type="scientific">Schizothecium vesticola</name>
    <dbReference type="NCBI Taxonomy" id="314040"/>
    <lineage>
        <taxon>Eukaryota</taxon>
        <taxon>Fungi</taxon>
        <taxon>Dikarya</taxon>
        <taxon>Ascomycota</taxon>
        <taxon>Pezizomycotina</taxon>
        <taxon>Sordariomycetes</taxon>
        <taxon>Sordariomycetidae</taxon>
        <taxon>Sordariales</taxon>
        <taxon>Schizotheciaceae</taxon>
        <taxon>Schizothecium</taxon>
    </lineage>
</organism>
<dbReference type="Proteomes" id="UP001172155">
    <property type="component" value="Unassembled WGS sequence"/>
</dbReference>
<reference evidence="2" key="1">
    <citation type="submission" date="2023-06" db="EMBL/GenBank/DDBJ databases">
        <title>Genome-scale phylogeny and comparative genomics of the fungal order Sordariales.</title>
        <authorList>
            <consortium name="Lawrence Berkeley National Laboratory"/>
            <person name="Hensen N."/>
            <person name="Bonometti L."/>
            <person name="Westerberg I."/>
            <person name="Brannstrom I.O."/>
            <person name="Guillou S."/>
            <person name="Cros-Aarteil S."/>
            <person name="Calhoun S."/>
            <person name="Haridas S."/>
            <person name="Kuo A."/>
            <person name="Mondo S."/>
            <person name="Pangilinan J."/>
            <person name="Riley R."/>
            <person name="LaButti K."/>
            <person name="Andreopoulos B."/>
            <person name="Lipzen A."/>
            <person name="Chen C."/>
            <person name="Yanf M."/>
            <person name="Daum C."/>
            <person name="Ng V."/>
            <person name="Clum A."/>
            <person name="Steindorff A."/>
            <person name="Ohm R."/>
            <person name="Martin F."/>
            <person name="Silar P."/>
            <person name="Natvig D."/>
            <person name="Lalanne C."/>
            <person name="Gautier V."/>
            <person name="Ament-velasquez S.L."/>
            <person name="Kruys A."/>
            <person name="Hutchinson M.I."/>
            <person name="Powell A.J."/>
            <person name="Barry K."/>
            <person name="Miller A.N."/>
            <person name="Grigoriev I.V."/>
            <person name="Debuchy R."/>
            <person name="Gladieux P."/>
            <person name="Thoren M.H."/>
            <person name="Johannesson H."/>
        </authorList>
    </citation>
    <scope>NUCLEOTIDE SEQUENCE</scope>
    <source>
        <strain evidence="2">SMH3187-1</strain>
    </source>
</reference>
<gene>
    <name evidence="2" type="ORF">B0T18DRAFT_427213</name>
</gene>
<dbReference type="EMBL" id="JAUKUD010000003">
    <property type="protein sequence ID" value="KAK0749017.1"/>
    <property type="molecule type" value="Genomic_DNA"/>
</dbReference>
<protein>
    <submittedName>
        <fullName evidence="2">Uncharacterized protein</fullName>
    </submittedName>
</protein>
<name>A0AA40F128_9PEZI</name>
<dbReference type="AlphaFoldDB" id="A0AA40F128"/>
<comment type="caution">
    <text evidence="2">The sequence shown here is derived from an EMBL/GenBank/DDBJ whole genome shotgun (WGS) entry which is preliminary data.</text>
</comment>
<keyword evidence="3" id="KW-1185">Reference proteome</keyword>
<sequence length="179" mass="20816">MASHNVSFGAWMLDLVSEVHKLHVLVDSTSNDLERWELGLFKVLEAQGILYHVNKLDSSRTPVSESSHAENFLALALINLTIDESVKEKLLQPIDDTGNARLIYAEIRENYMEFIELERSYQNERAGQRVEMRAYHTEKKNILEKTIKEKKKELVELEGEVAALEKKIEQTYLPEWNDW</sequence>